<dbReference type="Proteomes" id="UP001529491">
    <property type="component" value="Chromosome"/>
</dbReference>
<dbReference type="PROSITE" id="PS51257">
    <property type="entry name" value="PROKAR_LIPOPROTEIN"/>
    <property type="match status" value="1"/>
</dbReference>
<keyword evidence="4" id="KW-1185">Reference proteome</keyword>
<evidence type="ECO:0000313" key="3">
    <source>
        <dbReference type="EMBL" id="WOT04143.1"/>
    </source>
</evidence>
<feature type="chain" id="PRO_5046802358" evidence="1">
    <location>
        <begin position="25"/>
        <end position="188"/>
    </location>
</feature>
<keyword evidence="1" id="KW-0732">Signal</keyword>
<dbReference type="EMBL" id="CP136522">
    <property type="protein sequence ID" value="WOT04143.1"/>
    <property type="molecule type" value="Genomic_DNA"/>
</dbReference>
<evidence type="ECO:0000256" key="1">
    <source>
        <dbReference type="SAM" id="SignalP"/>
    </source>
</evidence>
<sequence length="188" mass="20365">MIKHAIAVLLVGFVALSGCSTTTASNNPQNRTTMVTTGDLAQLNRTSNTFAWHPTLAVVETHDKIDDHVVIGHMRQAIAKVLSAKGYRLATQQETPSMLVGFGLALESKMSDNEILNKVGIVAGLSSVSMNDEYEKGSVLVAFFAPEQRLPAWRVLAQGYAENDKAVAERELPFEHFIASMLKGVPAI</sequence>
<evidence type="ECO:0000313" key="4">
    <source>
        <dbReference type="Proteomes" id="UP001529491"/>
    </source>
</evidence>
<name>A0ABZ0JX23_9GAMM</name>
<proteinExistence type="predicted"/>
<feature type="domain" description="DUF4136" evidence="2">
    <location>
        <begin position="47"/>
        <end position="186"/>
    </location>
</feature>
<dbReference type="RefSeq" id="WP_310471773.1">
    <property type="nucleotide sequence ID" value="NZ_CP136522.1"/>
</dbReference>
<accession>A0ABZ0JX23</accession>
<feature type="signal peptide" evidence="1">
    <location>
        <begin position="1"/>
        <end position="24"/>
    </location>
</feature>
<protein>
    <submittedName>
        <fullName evidence="3">DUF4136 domain-containing protein</fullName>
    </submittedName>
</protein>
<gene>
    <name evidence="3" type="ORF">RGE70_12470</name>
</gene>
<organism evidence="3 4">
    <name type="scientific">Shewanella youngdeokensis</name>
    <dbReference type="NCBI Taxonomy" id="2999068"/>
    <lineage>
        <taxon>Bacteria</taxon>
        <taxon>Pseudomonadati</taxon>
        <taxon>Pseudomonadota</taxon>
        <taxon>Gammaproteobacteria</taxon>
        <taxon>Alteromonadales</taxon>
        <taxon>Shewanellaceae</taxon>
        <taxon>Shewanella</taxon>
    </lineage>
</organism>
<dbReference type="InterPro" id="IPR025411">
    <property type="entry name" value="DUF4136"/>
</dbReference>
<dbReference type="Pfam" id="PF13590">
    <property type="entry name" value="DUF4136"/>
    <property type="match status" value="1"/>
</dbReference>
<dbReference type="Gene3D" id="3.30.160.670">
    <property type="match status" value="1"/>
</dbReference>
<evidence type="ECO:0000259" key="2">
    <source>
        <dbReference type="Pfam" id="PF13590"/>
    </source>
</evidence>
<reference evidence="3 4" key="1">
    <citation type="submission" date="2023-10" db="EMBL/GenBank/DDBJ databases">
        <title>Complete genome sequence of Shewanella sp. DAU334.</title>
        <authorList>
            <person name="Lee Y.-S."/>
            <person name="Jeong H.-R."/>
            <person name="Hwang E.-J."/>
            <person name="Choi Y.-L."/>
            <person name="Kim G.-D."/>
        </authorList>
    </citation>
    <scope>NUCLEOTIDE SEQUENCE [LARGE SCALE GENOMIC DNA]</scope>
    <source>
        <strain evidence="3 4">DAU334</strain>
    </source>
</reference>